<comment type="caution">
    <text evidence="3">The sequence shown here is derived from an EMBL/GenBank/DDBJ whole genome shotgun (WGS) entry which is preliminary data.</text>
</comment>
<evidence type="ECO:0000256" key="2">
    <source>
        <dbReference type="SAM" id="MobiDB-lite"/>
    </source>
</evidence>
<comment type="similarity">
    <text evidence="1">Belongs to the ros/MucR family.</text>
</comment>
<reference evidence="4" key="1">
    <citation type="journal article" date="2019" name="Int. J. Syst. Evol. Microbiol.">
        <title>The Global Catalogue of Microorganisms (GCM) 10K type strain sequencing project: providing services to taxonomists for standard genome sequencing and annotation.</title>
        <authorList>
            <consortium name="The Broad Institute Genomics Platform"/>
            <consortium name="The Broad Institute Genome Sequencing Center for Infectious Disease"/>
            <person name="Wu L."/>
            <person name="Ma J."/>
        </authorList>
    </citation>
    <scope>NUCLEOTIDE SEQUENCE [LARGE SCALE GENOMIC DNA]</scope>
    <source>
        <strain evidence="4">CCUG 56108</strain>
    </source>
</reference>
<dbReference type="Proteomes" id="UP001597176">
    <property type="component" value="Unassembled WGS sequence"/>
</dbReference>
<gene>
    <name evidence="3" type="ORF">ACFQ4G_21110</name>
</gene>
<keyword evidence="4" id="KW-1185">Reference proteome</keyword>
<dbReference type="Gene3D" id="1.10.10.1550">
    <property type="entry name" value="ROS/MUCR transcriptional regulator protein"/>
    <property type="match status" value="1"/>
</dbReference>
<evidence type="ECO:0000313" key="4">
    <source>
        <dbReference type="Proteomes" id="UP001597176"/>
    </source>
</evidence>
<accession>A0ABW3X352</accession>
<dbReference type="InterPro" id="IPR008807">
    <property type="entry name" value="ROS_MUCR"/>
</dbReference>
<organism evidence="3 4">
    <name type="scientific">Methylobacterium marchantiae</name>
    <dbReference type="NCBI Taxonomy" id="600331"/>
    <lineage>
        <taxon>Bacteria</taxon>
        <taxon>Pseudomonadati</taxon>
        <taxon>Pseudomonadota</taxon>
        <taxon>Alphaproteobacteria</taxon>
        <taxon>Hyphomicrobiales</taxon>
        <taxon>Methylobacteriaceae</taxon>
        <taxon>Methylobacterium</taxon>
    </lineage>
</organism>
<dbReference type="EMBL" id="JBHTND010000050">
    <property type="protein sequence ID" value="MFD1304067.1"/>
    <property type="molecule type" value="Genomic_DNA"/>
</dbReference>
<feature type="compositionally biased region" description="Basic residues" evidence="2">
    <location>
        <begin position="165"/>
        <end position="176"/>
    </location>
</feature>
<proteinExistence type="inferred from homology"/>
<feature type="region of interest" description="Disordered" evidence="2">
    <location>
        <begin position="157"/>
        <end position="176"/>
    </location>
</feature>
<sequence>MDDVSQNLRHDLIELTADIVSAYVSNNSVPAADLPLLLSSVHGTISSLAASGTALAEANKVEKLTPAQIKKSITPDALISFEDGKPYKTLKRHLTIRDLTPETYRAKHGLPADYPMTAAGYSAKRSALALHLGLGQKRKNASQAVVAETPQVEITSVAPAPEKKRAGRPRKVAAAA</sequence>
<evidence type="ECO:0000313" key="3">
    <source>
        <dbReference type="EMBL" id="MFD1304067.1"/>
    </source>
</evidence>
<evidence type="ECO:0000256" key="1">
    <source>
        <dbReference type="ARBA" id="ARBA00007031"/>
    </source>
</evidence>
<dbReference type="InterPro" id="IPR041920">
    <property type="entry name" value="ROS/MUCR_sf"/>
</dbReference>
<name>A0ABW3X352_9HYPH</name>
<dbReference type="RefSeq" id="WP_238209195.1">
    <property type="nucleotide sequence ID" value="NZ_JBHTND010000050.1"/>
</dbReference>
<protein>
    <submittedName>
        <fullName evidence="3">MucR family transcriptional regulator</fullName>
    </submittedName>
</protein>
<dbReference type="Pfam" id="PF05443">
    <property type="entry name" value="ROS_MUCR"/>
    <property type="match status" value="1"/>
</dbReference>